<gene>
    <name evidence="1" type="ORF">SAMN02787118_12150</name>
</gene>
<accession>A0A1I2S619</accession>
<proteinExistence type="predicted"/>
<evidence type="ECO:0000313" key="1">
    <source>
        <dbReference type="EMBL" id="SFG46297.1"/>
    </source>
</evidence>
<reference evidence="1 2" key="1">
    <citation type="submission" date="2016-10" db="EMBL/GenBank/DDBJ databases">
        <authorList>
            <person name="de Groot N.N."/>
        </authorList>
    </citation>
    <scope>NUCLEOTIDE SEQUENCE [LARGE SCALE GENOMIC DNA]</scope>
    <source>
        <strain evidence="1 2">OK461</strain>
    </source>
</reference>
<dbReference type="EMBL" id="FONR01000021">
    <property type="protein sequence ID" value="SFG46297.1"/>
    <property type="molecule type" value="Genomic_DNA"/>
</dbReference>
<protein>
    <submittedName>
        <fullName evidence="1">Uncharacterized protein</fullName>
    </submittedName>
</protein>
<evidence type="ECO:0000313" key="2">
    <source>
        <dbReference type="Proteomes" id="UP000181942"/>
    </source>
</evidence>
<organism evidence="1 2">
    <name type="scientific">Streptomyces mirabilis</name>
    <dbReference type="NCBI Taxonomy" id="68239"/>
    <lineage>
        <taxon>Bacteria</taxon>
        <taxon>Bacillati</taxon>
        <taxon>Actinomycetota</taxon>
        <taxon>Actinomycetes</taxon>
        <taxon>Kitasatosporales</taxon>
        <taxon>Streptomycetaceae</taxon>
        <taxon>Streptomyces</taxon>
    </lineage>
</organism>
<dbReference type="Proteomes" id="UP000181942">
    <property type="component" value="Unassembled WGS sequence"/>
</dbReference>
<sequence length="64" mass="6684">MRLRLRLRVVASVRPLTGAGSRPRGTVGHLRNAPADTLGDFLRVGRSRLEPSDVGLPVGGAPAG</sequence>
<name>A0A1I2S619_9ACTN</name>
<dbReference type="AlphaFoldDB" id="A0A1I2S619"/>